<feature type="domain" description="TadE-like" evidence="2">
    <location>
        <begin position="42"/>
        <end position="78"/>
    </location>
</feature>
<name>A0A7W6ZV69_9HYPH</name>
<keyword evidence="1" id="KW-0472">Membrane</keyword>
<evidence type="ECO:0000256" key="1">
    <source>
        <dbReference type="SAM" id="Phobius"/>
    </source>
</evidence>
<reference evidence="3 4" key="1">
    <citation type="submission" date="2020-08" db="EMBL/GenBank/DDBJ databases">
        <title>Genomic Encyclopedia of Type Strains, Phase IV (KMG-V): Genome sequencing to study the core and pangenomes of soil and plant-associated prokaryotes.</title>
        <authorList>
            <person name="Whitman W."/>
        </authorList>
    </citation>
    <scope>NUCLEOTIDE SEQUENCE [LARGE SCALE GENOMIC DNA]</scope>
    <source>
        <strain evidence="3 4">SEMIA 492</strain>
    </source>
</reference>
<keyword evidence="1" id="KW-1133">Transmembrane helix</keyword>
<dbReference type="AlphaFoldDB" id="A0A7W6ZV69"/>
<gene>
    <name evidence="3" type="ORF">GGE60_003487</name>
</gene>
<protein>
    <submittedName>
        <fullName evidence="3">Flp pilus assembly protein TadG</fullName>
    </submittedName>
</protein>
<comment type="caution">
    <text evidence="3">The sequence shown here is derived from an EMBL/GenBank/DDBJ whole genome shotgun (WGS) entry which is preliminary data.</text>
</comment>
<dbReference type="RefSeq" id="WP_245276544.1">
    <property type="nucleotide sequence ID" value="NZ_JACIIG010000008.1"/>
</dbReference>
<evidence type="ECO:0000259" key="2">
    <source>
        <dbReference type="Pfam" id="PF07811"/>
    </source>
</evidence>
<evidence type="ECO:0000313" key="3">
    <source>
        <dbReference type="EMBL" id="MBB4569363.1"/>
    </source>
</evidence>
<dbReference type="Pfam" id="PF07811">
    <property type="entry name" value="TadE"/>
    <property type="match status" value="1"/>
</dbReference>
<sequence length="213" mass="22504">MRLVLGQRESGPDPMRRVRFIMQKLTLQTIRRANALRQDRNGNAAIEFAILAPIFTLILAVSFDIGALIFARFQLEAAISNNASYAIVHSDQIDGKSDNQLAKSLALMIAGQFTSGDASASVVVNDGAQASYDGAIIKIDGTPGPTGACYCPKGVASSFDWGSQQTCGSSCPDGAVAGKYVVMTAKQAYAPMFSGYGLADGDYIYASAVVQTK</sequence>
<accession>A0A7W6ZV69</accession>
<dbReference type="Proteomes" id="UP000543836">
    <property type="component" value="Unassembled WGS sequence"/>
</dbReference>
<dbReference type="EMBL" id="JACIIG010000008">
    <property type="protein sequence ID" value="MBB4569363.1"/>
    <property type="molecule type" value="Genomic_DNA"/>
</dbReference>
<keyword evidence="4" id="KW-1185">Reference proteome</keyword>
<dbReference type="InterPro" id="IPR012495">
    <property type="entry name" value="TadE-like_dom"/>
</dbReference>
<evidence type="ECO:0000313" key="4">
    <source>
        <dbReference type="Proteomes" id="UP000543836"/>
    </source>
</evidence>
<organism evidence="3 4">
    <name type="scientific">Rhizobium leucaenae</name>
    <dbReference type="NCBI Taxonomy" id="29450"/>
    <lineage>
        <taxon>Bacteria</taxon>
        <taxon>Pseudomonadati</taxon>
        <taxon>Pseudomonadota</taxon>
        <taxon>Alphaproteobacteria</taxon>
        <taxon>Hyphomicrobiales</taxon>
        <taxon>Rhizobiaceae</taxon>
        <taxon>Rhizobium/Agrobacterium group</taxon>
        <taxon>Rhizobium</taxon>
    </lineage>
</organism>
<proteinExistence type="predicted"/>
<feature type="transmembrane region" description="Helical" evidence="1">
    <location>
        <begin position="48"/>
        <end position="71"/>
    </location>
</feature>
<keyword evidence="1" id="KW-0812">Transmembrane</keyword>